<evidence type="ECO:0000313" key="1">
    <source>
        <dbReference type="EMBL" id="KRY03216.1"/>
    </source>
</evidence>
<proteinExistence type="predicted"/>
<organism evidence="1 2">
    <name type="scientific">Trichinella britovi</name>
    <name type="common">Parasitic roundworm</name>
    <dbReference type="NCBI Taxonomy" id="45882"/>
    <lineage>
        <taxon>Eukaryota</taxon>
        <taxon>Metazoa</taxon>
        <taxon>Ecdysozoa</taxon>
        <taxon>Nematoda</taxon>
        <taxon>Enoplea</taxon>
        <taxon>Dorylaimia</taxon>
        <taxon>Trichinellida</taxon>
        <taxon>Trichinellidae</taxon>
        <taxon>Trichinella</taxon>
    </lineage>
</organism>
<keyword evidence="2" id="KW-1185">Reference proteome</keyword>
<evidence type="ECO:0000313" key="2">
    <source>
        <dbReference type="Proteomes" id="UP000054653"/>
    </source>
</evidence>
<sequence>MKQIASGDLLLCDVTLKFGRCAVCLNWNERYVCGEPECLPRNGSAADD</sequence>
<accession>A0A0V0YSU5</accession>
<comment type="caution">
    <text evidence="1">The sequence shown here is derived from an EMBL/GenBank/DDBJ whole genome shotgun (WGS) entry which is preliminary data.</text>
</comment>
<dbReference type="EMBL" id="JYDI01006727">
    <property type="protein sequence ID" value="KRY03216.1"/>
    <property type="molecule type" value="Genomic_DNA"/>
</dbReference>
<protein>
    <submittedName>
        <fullName evidence="1">Uncharacterized protein</fullName>
    </submittedName>
</protein>
<reference evidence="1 2" key="1">
    <citation type="submission" date="2015-01" db="EMBL/GenBank/DDBJ databases">
        <title>Evolution of Trichinella species and genotypes.</title>
        <authorList>
            <person name="Korhonen P.K."/>
            <person name="Edoardo P."/>
            <person name="Giuseppe L.R."/>
            <person name="Gasser R.B."/>
        </authorList>
    </citation>
    <scope>NUCLEOTIDE SEQUENCE [LARGE SCALE GENOMIC DNA]</scope>
    <source>
        <strain evidence="1">ISS120</strain>
    </source>
</reference>
<gene>
    <name evidence="1" type="ORF">T03_6522</name>
</gene>
<name>A0A0V0YSU5_TRIBR</name>
<dbReference type="AlphaFoldDB" id="A0A0V0YSU5"/>
<dbReference type="Proteomes" id="UP000054653">
    <property type="component" value="Unassembled WGS sequence"/>
</dbReference>